<protein>
    <submittedName>
        <fullName evidence="6">ABC-2 type transport system ATP-binding protein</fullName>
    </submittedName>
</protein>
<dbReference type="EMBL" id="FNFO01000003">
    <property type="protein sequence ID" value="SDK59364.1"/>
    <property type="molecule type" value="Genomic_DNA"/>
</dbReference>
<dbReference type="AlphaFoldDB" id="A0A1G9D6L6"/>
<dbReference type="GO" id="GO:0005524">
    <property type="term" value="F:ATP binding"/>
    <property type="evidence" value="ECO:0007669"/>
    <property type="project" value="UniProtKB-KW"/>
</dbReference>
<gene>
    <name evidence="6" type="ORF">SAMN05421823_10317</name>
</gene>
<evidence type="ECO:0000313" key="7">
    <source>
        <dbReference type="Proteomes" id="UP000198510"/>
    </source>
</evidence>
<keyword evidence="3" id="KW-0547">Nucleotide-binding</keyword>
<dbReference type="InterPro" id="IPR003593">
    <property type="entry name" value="AAA+_ATPase"/>
</dbReference>
<dbReference type="Proteomes" id="UP000198510">
    <property type="component" value="Unassembled WGS sequence"/>
</dbReference>
<dbReference type="GO" id="GO:0016887">
    <property type="term" value="F:ATP hydrolysis activity"/>
    <property type="evidence" value="ECO:0007669"/>
    <property type="project" value="InterPro"/>
</dbReference>
<dbReference type="RefSeq" id="WP_176955933.1">
    <property type="nucleotide sequence ID" value="NZ_FNFO01000003.1"/>
</dbReference>
<keyword evidence="2" id="KW-0813">Transport</keyword>
<evidence type="ECO:0000256" key="4">
    <source>
        <dbReference type="ARBA" id="ARBA00022840"/>
    </source>
</evidence>
<evidence type="ECO:0000313" key="6">
    <source>
        <dbReference type="EMBL" id="SDK59364.1"/>
    </source>
</evidence>
<dbReference type="SMART" id="SM00382">
    <property type="entry name" value="AAA"/>
    <property type="match status" value="1"/>
</dbReference>
<dbReference type="InterPro" id="IPR027417">
    <property type="entry name" value="P-loop_NTPase"/>
</dbReference>
<proteinExistence type="inferred from homology"/>
<dbReference type="Gene3D" id="3.40.50.300">
    <property type="entry name" value="P-loop containing nucleotide triphosphate hydrolases"/>
    <property type="match status" value="1"/>
</dbReference>
<comment type="similarity">
    <text evidence="1">Belongs to the ABC transporter superfamily.</text>
</comment>
<dbReference type="InterPro" id="IPR003439">
    <property type="entry name" value="ABC_transporter-like_ATP-bd"/>
</dbReference>
<reference evidence="6 7" key="1">
    <citation type="submission" date="2016-10" db="EMBL/GenBank/DDBJ databases">
        <authorList>
            <person name="de Groot N.N."/>
        </authorList>
    </citation>
    <scope>NUCLEOTIDE SEQUENCE [LARGE SCALE GENOMIC DNA]</scope>
    <source>
        <strain evidence="6 7">DSM 25186</strain>
    </source>
</reference>
<evidence type="ECO:0000256" key="3">
    <source>
        <dbReference type="ARBA" id="ARBA00022741"/>
    </source>
</evidence>
<sequence>MADVVETDHLRFAYSRQPLPTIRDVSLYIPQGVTFGLLGHNGAGKSTLLKLMTGLLRPDAGTVRLFGQALPEARLAVYPRTGLLIEDPPLYPHLSGRDNLRVTCLYRHLPPARVDEVLAMVQLQAAADKTVRQYSTGMKQRLGVALALLPDPELLVLDEPTNGLDPEGIIDMRNLIGRLHQQHHKTILLSSHLLHEIELTCTHVGIVRQGALLYQGSVAALKQQQGPHQEVVLQTSDNETAWRVLAAAGIEVRQDSSSFCVPEPAAITRAIDLLRAQSLDIYRVSPQEDTLESIYLRLNQPADVPLPH</sequence>
<accession>A0A1G9D6L6</accession>
<dbReference type="Pfam" id="PF00005">
    <property type="entry name" value="ABC_tran"/>
    <property type="match status" value="1"/>
</dbReference>
<dbReference type="SUPFAM" id="SSF52540">
    <property type="entry name" value="P-loop containing nucleoside triphosphate hydrolases"/>
    <property type="match status" value="1"/>
</dbReference>
<evidence type="ECO:0000259" key="5">
    <source>
        <dbReference type="PROSITE" id="PS50893"/>
    </source>
</evidence>
<dbReference type="PROSITE" id="PS50893">
    <property type="entry name" value="ABC_TRANSPORTER_2"/>
    <property type="match status" value="1"/>
</dbReference>
<keyword evidence="4 6" id="KW-0067">ATP-binding</keyword>
<evidence type="ECO:0000256" key="1">
    <source>
        <dbReference type="ARBA" id="ARBA00005417"/>
    </source>
</evidence>
<organism evidence="6 7">
    <name type="scientific">Catalinimonas alkaloidigena</name>
    <dbReference type="NCBI Taxonomy" id="1075417"/>
    <lineage>
        <taxon>Bacteria</taxon>
        <taxon>Pseudomonadati</taxon>
        <taxon>Bacteroidota</taxon>
        <taxon>Cytophagia</taxon>
        <taxon>Cytophagales</taxon>
        <taxon>Catalimonadaceae</taxon>
        <taxon>Catalinimonas</taxon>
    </lineage>
</organism>
<dbReference type="PANTHER" id="PTHR43335:SF4">
    <property type="entry name" value="ABC TRANSPORTER, ATP-BINDING PROTEIN"/>
    <property type="match status" value="1"/>
</dbReference>
<name>A0A1G9D6L6_9BACT</name>
<keyword evidence="7" id="KW-1185">Reference proteome</keyword>
<feature type="domain" description="ABC transporter" evidence="5">
    <location>
        <begin position="5"/>
        <end position="234"/>
    </location>
</feature>
<dbReference type="PANTHER" id="PTHR43335">
    <property type="entry name" value="ABC TRANSPORTER, ATP-BINDING PROTEIN"/>
    <property type="match status" value="1"/>
</dbReference>
<evidence type="ECO:0000256" key="2">
    <source>
        <dbReference type="ARBA" id="ARBA00022448"/>
    </source>
</evidence>
<dbReference type="STRING" id="1075417.SAMN05421823_10317"/>